<dbReference type="Proteomes" id="UP001380290">
    <property type="component" value="Unassembled WGS sequence"/>
</dbReference>
<accession>A0ABU8QPX8</accession>
<reference evidence="2 3" key="1">
    <citation type="submission" date="2024-02" db="EMBL/GenBank/DDBJ databases">
        <title>Identification of pathogenicity and growth-promoting function of Pseudomonas putida variant.</title>
        <authorList>
            <person name="Sun J."/>
        </authorList>
    </citation>
    <scope>NUCLEOTIDE SEQUENCE [LARGE SCALE GENOMIC DNA]</scope>
    <source>
        <strain evidence="2 3">A03</strain>
    </source>
</reference>
<comment type="caution">
    <text evidence="2">The sequence shown here is derived from an EMBL/GenBank/DDBJ whole genome shotgun (WGS) entry which is preliminary data.</text>
</comment>
<proteinExistence type="predicted"/>
<dbReference type="EMBL" id="JBBHLC010000009">
    <property type="protein sequence ID" value="MEJ5862705.1"/>
    <property type="molecule type" value="Genomic_DNA"/>
</dbReference>
<dbReference type="RefSeq" id="WP_186520705.1">
    <property type="nucleotide sequence ID" value="NZ_JBBHLC010000009.1"/>
</dbReference>
<protein>
    <submittedName>
        <fullName evidence="2">DUF1365 domain-containing protein</fullName>
    </submittedName>
</protein>
<dbReference type="InterPro" id="IPR010775">
    <property type="entry name" value="DUF1365"/>
</dbReference>
<organism evidence="2 3">
    <name type="scientific">Pseudomonas farsensis</name>
    <dbReference type="NCBI Taxonomy" id="2745492"/>
    <lineage>
        <taxon>Bacteria</taxon>
        <taxon>Pseudomonadati</taxon>
        <taxon>Pseudomonadota</taxon>
        <taxon>Gammaproteobacteria</taxon>
        <taxon>Pseudomonadales</taxon>
        <taxon>Pseudomonadaceae</taxon>
        <taxon>Pseudomonas</taxon>
    </lineage>
</organism>
<evidence type="ECO:0000313" key="3">
    <source>
        <dbReference type="Proteomes" id="UP001380290"/>
    </source>
</evidence>
<evidence type="ECO:0000313" key="2">
    <source>
        <dbReference type="EMBL" id="MEJ5862705.1"/>
    </source>
</evidence>
<keyword evidence="3" id="KW-1185">Reference proteome</keyword>
<gene>
    <name evidence="2" type="ORF">V7S98_05640</name>
</gene>
<dbReference type="PANTHER" id="PTHR33973">
    <property type="entry name" value="OS07G0153300 PROTEIN"/>
    <property type="match status" value="1"/>
</dbReference>
<dbReference type="PANTHER" id="PTHR33973:SF4">
    <property type="entry name" value="OS07G0153300 PROTEIN"/>
    <property type="match status" value="1"/>
</dbReference>
<dbReference type="Pfam" id="PF07103">
    <property type="entry name" value="DUF1365"/>
    <property type="match status" value="1"/>
</dbReference>
<feature type="region of interest" description="Disordered" evidence="1">
    <location>
        <begin position="246"/>
        <end position="270"/>
    </location>
</feature>
<evidence type="ECO:0000256" key="1">
    <source>
        <dbReference type="SAM" id="MobiDB-lite"/>
    </source>
</evidence>
<name>A0ABU8QPX8_9PSED</name>
<sequence length="270" mass="30996">MNSSLCHGWVSHQRLTPRPHAFRYRTGMLYLHLDEWPALLRLSRCLGRSRWAPMSLRERDYLPALTGSGTSLADAARQLVAEATGQACEGAVHLLTQPRCWGLSFNPVSFYFCHDLHGQLSAILLEVRNTPWRERFHYVLPVQGNLDQPFAMAKAFHVSPFLPVDMQYRLRFALEGPHVRIQMQNWRDGAKVFQADLALQRQPLDRTALHRHVLAFPWASLRTVSAIYWQALRLLLKRTPVHDHTPTQGNLALGHPANEELDNAQQHPER</sequence>